<feature type="transmembrane region" description="Helical" evidence="2">
    <location>
        <begin position="358"/>
        <end position="381"/>
    </location>
</feature>
<dbReference type="OrthoDB" id="8171135at2"/>
<protein>
    <recommendedName>
        <fullName evidence="5">PABS domain-containing protein</fullName>
    </recommendedName>
</protein>
<dbReference type="SUPFAM" id="SSF53335">
    <property type="entry name" value="S-adenosyl-L-methionine-dependent methyltransferases"/>
    <property type="match status" value="1"/>
</dbReference>
<keyword evidence="2" id="KW-0812">Transmembrane</keyword>
<dbReference type="Gene3D" id="3.40.50.150">
    <property type="entry name" value="Vaccinia Virus protein VP39"/>
    <property type="match status" value="1"/>
</dbReference>
<evidence type="ECO:0000313" key="3">
    <source>
        <dbReference type="EMBL" id="MYL84301.1"/>
    </source>
</evidence>
<feature type="transmembrane region" description="Helical" evidence="2">
    <location>
        <begin position="420"/>
        <end position="442"/>
    </location>
</feature>
<keyword evidence="2" id="KW-1133">Transmembrane helix</keyword>
<dbReference type="AlphaFoldDB" id="A0A7C9IM07"/>
<name>A0A7C9IM07_9BACT</name>
<dbReference type="Proteomes" id="UP000482487">
    <property type="component" value="Unassembled WGS sequence"/>
</dbReference>
<dbReference type="PANTHER" id="PTHR43317">
    <property type="entry name" value="THERMOSPERMINE SYNTHASE ACAULIS5"/>
    <property type="match status" value="1"/>
</dbReference>
<feature type="transmembrane region" description="Helical" evidence="2">
    <location>
        <begin position="387"/>
        <end position="408"/>
    </location>
</feature>
<dbReference type="EMBL" id="WVUD01000029">
    <property type="protein sequence ID" value="MYL84301.1"/>
    <property type="molecule type" value="Genomic_DNA"/>
</dbReference>
<dbReference type="RefSeq" id="WP_160962195.1">
    <property type="nucleotide sequence ID" value="NZ_WVUD01000029.1"/>
</dbReference>
<evidence type="ECO:0008006" key="5">
    <source>
        <dbReference type="Google" id="ProtNLM"/>
    </source>
</evidence>
<feature type="transmembrane region" description="Helical" evidence="2">
    <location>
        <begin position="304"/>
        <end position="324"/>
    </location>
</feature>
<evidence type="ECO:0000256" key="1">
    <source>
        <dbReference type="ARBA" id="ARBA00023115"/>
    </source>
</evidence>
<dbReference type="Pfam" id="PF01564">
    <property type="entry name" value="Spermine_synth"/>
    <property type="match status" value="1"/>
</dbReference>
<dbReference type="CDD" id="cd02440">
    <property type="entry name" value="AdoMet_MTases"/>
    <property type="match status" value="1"/>
</dbReference>
<keyword evidence="4" id="KW-1185">Reference proteome</keyword>
<gene>
    <name evidence="3" type="ORF">GTA51_14310</name>
</gene>
<evidence type="ECO:0000256" key="2">
    <source>
        <dbReference type="SAM" id="Phobius"/>
    </source>
</evidence>
<sequence length="500" mass="55408">MLTIMSVDQKGPLYTVWSPYQKLTVNADFYNKALRGFNVRVNNVGYMGLLNLSKDFVNEHFGTIPEAMDAYAVNQYEIPYRLKSDAKEILIVGSGGGNDVAGALRNGIANVDAVEIDPMIYQLGLELHPEKPYADPRVHVTIDDARSFFHTMAGKKQYDIIIFGLLDSHTLGSSYNNIRLDHYVYTLESLQHAKALLKPGGVLSLAFEVQTPWIYSRFHGLLTEVFGRPPIAFSIRSPGQIFGWGGVIFIESLDPPATQAAIQNNALLQQLLTTNALEPNPAPVKLSTDDWPYLYLEKAGIPEMYLCIILSLAVLFVAVSQTTFKQGKSWQWQFFFLGAGFMLLEFQNITKSSLLFGATWLVNVYTITAIMIFILLANYLVYKVQSIRPSVVYALLFASVLAIYLLPLDSLQFDNKIIKGIIVCGIFNIPVLFGSILFIHAFNKTTDKSAALASNLFGASLGGMLESAAFITGIRALMLAVALLYLGSYLASRKTLTSRQ</sequence>
<feature type="transmembrane region" description="Helical" evidence="2">
    <location>
        <begin position="468"/>
        <end position="491"/>
    </location>
</feature>
<organism evidence="3 4">
    <name type="scientific">Solidesulfovibrio aerotolerans</name>
    <dbReference type="NCBI Taxonomy" id="295255"/>
    <lineage>
        <taxon>Bacteria</taxon>
        <taxon>Pseudomonadati</taxon>
        <taxon>Thermodesulfobacteriota</taxon>
        <taxon>Desulfovibrionia</taxon>
        <taxon>Desulfovibrionales</taxon>
        <taxon>Desulfovibrionaceae</taxon>
        <taxon>Solidesulfovibrio</taxon>
    </lineage>
</organism>
<dbReference type="PANTHER" id="PTHR43317:SF1">
    <property type="entry name" value="THERMOSPERMINE SYNTHASE ACAULIS5"/>
    <property type="match status" value="1"/>
</dbReference>
<dbReference type="GO" id="GO:0006596">
    <property type="term" value="P:polyamine biosynthetic process"/>
    <property type="evidence" value="ECO:0007669"/>
    <property type="project" value="UniProtKB-KW"/>
</dbReference>
<keyword evidence="2" id="KW-0472">Membrane</keyword>
<accession>A0A7C9IM07</accession>
<reference evidence="3 4" key="1">
    <citation type="submission" date="2020-01" db="EMBL/GenBank/DDBJ databases">
        <title>Genome sequence of Desulfovibrio aerotolerans DSM 16695(T).</title>
        <authorList>
            <person name="Karnachuk O."/>
            <person name="Avakyan M."/>
            <person name="Mardanov A."/>
            <person name="Kadnikov V."/>
            <person name="Ravin N."/>
        </authorList>
    </citation>
    <scope>NUCLEOTIDE SEQUENCE [LARGE SCALE GENOMIC DNA]</scope>
    <source>
        <strain evidence="3 4">DSM 16695</strain>
    </source>
</reference>
<comment type="caution">
    <text evidence="3">The sequence shown here is derived from an EMBL/GenBank/DDBJ whole genome shotgun (WGS) entry which is preliminary data.</text>
</comment>
<dbReference type="InterPro" id="IPR029063">
    <property type="entry name" value="SAM-dependent_MTases_sf"/>
</dbReference>
<proteinExistence type="predicted"/>
<keyword evidence="1" id="KW-0620">Polyamine biosynthesis</keyword>
<evidence type="ECO:0000313" key="4">
    <source>
        <dbReference type="Proteomes" id="UP000482487"/>
    </source>
</evidence>